<reference evidence="1" key="1">
    <citation type="submission" date="2014-09" db="EMBL/GenBank/DDBJ databases">
        <authorList>
            <person name="Magalhaes I.L.F."/>
            <person name="Oliveira U."/>
            <person name="Santos F.R."/>
            <person name="Vidigal T.H.D.A."/>
            <person name="Brescovit A.D."/>
            <person name="Santos A.J."/>
        </authorList>
    </citation>
    <scope>NUCLEOTIDE SEQUENCE</scope>
    <source>
        <tissue evidence="1">Shoot tissue taken approximately 20 cm above the soil surface</tissue>
    </source>
</reference>
<evidence type="ECO:0000313" key="1">
    <source>
        <dbReference type="EMBL" id="JAD38960.1"/>
    </source>
</evidence>
<reference evidence="1" key="2">
    <citation type="journal article" date="2015" name="Data Brief">
        <title>Shoot transcriptome of the giant reed, Arundo donax.</title>
        <authorList>
            <person name="Barrero R.A."/>
            <person name="Guerrero F.D."/>
            <person name="Moolhuijzen P."/>
            <person name="Goolsby J.A."/>
            <person name="Tidwell J."/>
            <person name="Bellgard S.E."/>
            <person name="Bellgard M.I."/>
        </authorList>
    </citation>
    <scope>NUCLEOTIDE SEQUENCE</scope>
    <source>
        <tissue evidence="1">Shoot tissue taken approximately 20 cm above the soil surface</tissue>
    </source>
</reference>
<name>A0A0A8ZQC0_ARUDO</name>
<accession>A0A0A8ZQC0</accession>
<organism evidence="1">
    <name type="scientific">Arundo donax</name>
    <name type="common">Giant reed</name>
    <name type="synonym">Donax arundinaceus</name>
    <dbReference type="NCBI Taxonomy" id="35708"/>
    <lineage>
        <taxon>Eukaryota</taxon>
        <taxon>Viridiplantae</taxon>
        <taxon>Streptophyta</taxon>
        <taxon>Embryophyta</taxon>
        <taxon>Tracheophyta</taxon>
        <taxon>Spermatophyta</taxon>
        <taxon>Magnoliopsida</taxon>
        <taxon>Liliopsida</taxon>
        <taxon>Poales</taxon>
        <taxon>Poaceae</taxon>
        <taxon>PACMAD clade</taxon>
        <taxon>Arundinoideae</taxon>
        <taxon>Arundineae</taxon>
        <taxon>Arundo</taxon>
    </lineage>
</organism>
<dbReference type="EMBL" id="GBRH01258935">
    <property type="protein sequence ID" value="JAD38960.1"/>
    <property type="molecule type" value="Transcribed_RNA"/>
</dbReference>
<proteinExistence type="predicted"/>
<protein>
    <submittedName>
        <fullName evidence="1">Uncharacterized protein</fullName>
    </submittedName>
</protein>
<sequence>MLQCMQFSREIVVKFHHSLLLSKYACI</sequence>
<dbReference type="AlphaFoldDB" id="A0A0A8ZQC0"/>